<evidence type="ECO:0000313" key="2">
    <source>
        <dbReference type="Proteomes" id="UP001500191"/>
    </source>
</evidence>
<protein>
    <submittedName>
        <fullName evidence="1">Uncharacterized protein</fullName>
    </submittedName>
</protein>
<accession>A0ABN1BZV6</accession>
<dbReference type="RefSeq" id="WP_343757536.1">
    <property type="nucleotide sequence ID" value="NZ_BAAADB010000012.1"/>
</dbReference>
<reference evidence="1 2" key="1">
    <citation type="journal article" date="2019" name="Int. J. Syst. Evol. Microbiol.">
        <title>The Global Catalogue of Microorganisms (GCM) 10K type strain sequencing project: providing services to taxonomists for standard genome sequencing and annotation.</title>
        <authorList>
            <consortium name="The Broad Institute Genomics Platform"/>
            <consortium name="The Broad Institute Genome Sequencing Center for Infectious Disease"/>
            <person name="Wu L."/>
            <person name="Ma J."/>
        </authorList>
    </citation>
    <scope>NUCLEOTIDE SEQUENCE [LARGE SCALE GENOMIC DNA]</scope>
    <source>
        <strain evidence="1 2">JCM 14368</strain>
    </source>
</reference>
<name>A0ABN1BZV6_9DEIO</name>
<dbReference type="EMBL" id="BAAADB010000012">
    <property type="protein sequence ID" value="GAA0508966.1"/>
    <property type="molecule type" value="Genomic_DNA"/>
</dbReference>
<comment type="caution">
    <text evidence="1">The sequence shown here is derived from an EMBL/GenBank/DDBJ whole genome shotgun (WGS) entry which is preliminary data.</text>
</comment>
<dbReference type="Proteomes" id="UP001500191">
    <property type="component" value="Unassembled WGS sequence"/>
</dbReference>
<sequence>MTALPTRPVLTAARPARHPNLLGRLHALIRATLTPDAQLTHDRQRARAALHAEAHRAALTHVQLSGTGGRP</sequence>
<evidence type="ECO:0000313" key="1">
    <source>
        <dbReference type="EMBL" id="GAA0508966.1"/>
    </source>
</evidence>
<proteinExistence type="predicted"/>
<gene>
    <name evidence="1" type="ORF">GCM10008937_16010</name>
</gene>
<keyword evidence="2" id="KW-1185">Reference proteome</keyword>
<organism evidence="1 2">
    <name type="scientific">Deinococcus depolymerans</name>
    <dbReference type="NCBI Taxonomy" id="392408"/>
    <lineage>
        <taxon>Bacteria</taxon>
        <taxon>Thermotogati</taxon>
        <taxon>Deinococcota</taxon>
        <taxon>Deinococci</taxon>
        <taxon>Deinococcales</taxon>
        <taxon>Deinococcaceae</taxon>
        <taxon>Deinococcus</taxon>
    </lineage>
</organism>